<comment type="caution">
    <text evidence="13">The sequence shown here is derived from an EMBL/GenBank/DDBJ whole genome shotgun (WGS) entry which is preliminary data.</text>
</comment>
<dbReference type="PRINTS" id="PR00251">
    <property type="entry name" value="BACTRLOPSIN"/>
</dbReference>
<evidence type="ECO:0000256" key="4">
    <source>
        <dbReference type="ARBA" id="ARBA00022606"/>
    </source>
</evidence>
<keyword evidence="15" id="KW-1185">Reference proteome</keyword>
<dbReference type="InterPro" id="IPR001425">
    <property type="entry name" value="Arc/bac/fun_rhodopsins"/>
</dbReference>
<keyword evidence="10" id="KW-0675">Receptor</keyword>
<dbReference type="Proteomes" id="UP000439914">
    <property type="component" value="Unassembled WGS sequence"/>
</dbReference>
<dbReference type="Gene3D" id="1.20.1070.10">
    <property type="entry name" value="Rhodopsin 7-helix transmembrane proteins"/>
    <property type="match status" value="1"/>
</dbReference>
<comment type="subcellular location">
    <subcellularLocation>
        <location evidence="1">Membrane</location>
        <topology evidence="1">Multi-pass membrane protein</topology>
    </subcellularLocation>
</comment>
<keyword evidence="6" id="KW-0681">Retinal protein</keyword>
<evidence type="ECO:0000256" key="1">
    <source>
        <dbReference type="ARBA" id="ARBA00004141"/>
    </source>
</evidence>
<reference evidence="13 14" key="1">
    <citation type="submission" date="2019-12" db="EMBL/GenBank/DDBJ databases">
        <title>Genomic-based taxomic classification of the family Erythrobacteraceae.</title>
        <authorList>
            <person name="Xu L."/>
        </authorList>
    </citation>
    <scope>NUCLEOTIDE SEQUENCE [LARGE SCALE GENOMIC DNA]</scope>
    <source>
        <strain evidence="13 14">CGMCC 1.8703</strain>
    </source>
</reference>
<feature type="transmembrane region" description="Helical" evidence="11">
    <location>
        <begin position="90"/>
        <end position="107"/>
    </location>
</feature>
<evidence type="ECO:0000313" key="13">
    <source>
        <dbReference type="EMBL" id="MXP34808.1"/>
    </source>
</evidence>
<evidence type="ECO:0000313" key="12">
    <source>
        <dbReference type="EMBL" id="MDQ0566452.1"/>
    </source>
</evidence>
<feature type="transmembrane region" description="Helical" evidence="11">
    <location>
        <begin position="40"/>
        <end position="60"/>
    </location>
</feature>
<organism evidence="13 14">
    <name type="scientific">Qipengyuania citrea</name>
    <dbReference type="NCBI Taxonomy" id="225971"/>
    <lineage>
        <taxon>Bacteria</taxon>
        <taxon>Pseudomonadati</taxon>
        <taxon>Pseudomonadota</taxon>
        <taxon>Alphaproteobacteria</taxon>
        <taxon>Sphingomonadales</taxon>
        <taxon>Erythrobacteraceae</taxon>
        <taxon>Qipengyuania</taxon>
    </lineage>
</organism>
<proteinExistence type="inferred from homology"/>
<evidence type="ECO:0000256" key="11">
    <source>
        <dbReference type="SAM" id="Phobius"/>
    </source>
</evidence>
<dbReference type="SUPFAM" id="SSF81321">
    <property type="entry name" value="Family A G protein-coupled receptor-like"/>
    <property type="match status" value="1"/>
</dbReference>
<dbReference type="AlphaFoldDB" id="A0A6I4U852"/>
<keyword evidence="9 11" id="KW-0472">Membrane</keyword>
<feature type="transmembrane region" description="Helical" evidence="11">
    <location>
        <begin position="12"/>
        <end position="33"/>
    </location>
</feature>
<feature type="transmembrane region" description="Helical" evidence="11">
    <location>
        <begin position="187"/>
        <end position="206"/>
    </location>
</feature>
<dbReference type="SMART" id="SM01021">
    <property type="entry name" value="Bac_rhodopsin"/>
    <property type="match status" value="1"/>
</dbReference>
<evidence type="ECO:0000256" key="3">
    <source>
        <dbReference type="ARBA" id="ARBA00022543"/>
    </source>
</evidence>
<name>A0A6I4U852_9SPHN</name>
<evidence type="ECO:0000256" key="7">
    <source>
        <dbReference type="ARBA" id="ARBA00022989"/>
    </source>
</evidence>
<keyword evidence="4" id="KW-0716">Sensory transduction</keyword>
<feature type="transmembrane region" description="Helical" evidence="11">
    <location>
        <begin position="147"/>
        <end position="167"/>
    </location>
</feature>
<dbReference type="CDD" id="cd15242">
    <property type="entry name" value="7tm_Proteorhodopsin"/>
    <property type="match status" value="1"/>
</dbReference>
<evidence type="ECO:0000256" key="5">
    <source>
        <dbReference type="ARBA" id="ARBA00022692"/>
    </source>
</evidence>
<dbReference type="GO" id="GO:0005216">
    <property type="term" value="F:monoatomic ion channel activity"/>
    <property type="evidence" value="ECO:0007669"/>
    <property type="project" value="InterPro"/>
</dbReference>
<sequence>MQSLTAAQYFFVYNAFSFTFATMAAATVFLWLGRSQVGRAYRTALTISGLVTAIAAYHYWRIFESWGAAFEVRDGIVTVTGLAFNDAYRYVDWLLTVPLLLIELVLVMRLSRSETFTKATRLGLAAALMIVLGYPGEIADDNGTRALWGTLSTIPFLYIVYELFVGLGDAIKRQPVEARGLVKTARWITFASWGFYPIVYMVPYTSFSGAATETALQIGYTVADIVAKAGLGVLIYMIAVRKSEIEYGEAEPVAMRGQRPVPEV</sequence>
<dbReference type="PROSITE" id="PS00950">
    <property type="entry name" value="BACTERIAL_OPSIN_1"/>
    <property type="match status" value="1"/>
</dbReference>
<dbReference type="GO" id="GO:0009881">
    <property type="term" value="F:photoreceptor activity"/>
    <property type="evidence" value="ECO:0007669"/>
    <property type="project" value="UniProtKB-KW"/>
</dbReference>
<dbReference type="PANTHER" id="PTHR28286:SF2">
    <property type="entry name" value="BACTERIORHODOPSIN _OPSIN, NOPA (EUROFUNG)"/>
    <property type="match status" value="1"/>
</dbReference>
<comment type="similarity">
    <text evidence="2">Belongs to the archaeal/bacterial/fungal opsin family.</text>
</comment>
<dbReference type="EMBL" id="WTYG01000001">
    <property type="protein sequence ID" value="MXP34808.1"/>
    <property type="molecule type" value="Genomic_DNA"/>
</dbReference>
<dbReference type="PANTHER" id="PTHR28286">
    <property type="match status" value="1"/>
</dbReference>
<dbReference type="Proteomes" id="UP001238601">
    <property type="component" value="Unassembled WGS sequence"/>
</dbReference>
<evidence type="ECO:0000256" key="8">
    <source>
        <dbReference type="ARBA" id="ARBA00022991"/>
    </source>
</evidence>
<protein>
    <submittedName>
        <fullName evidence="13">Bacteriorhodopsin</fullName>
    </submittedName>
</protein>
<feature type="transmembrane region" description="Helical" evidence="11">
    <location>
        <begin position="218"/>
        <end position="239"/>
    </location>
</feature>
<evidence type="ECO:0000313" key="14">
    <source>
        <dbReference type="Proteomes" id="UP000439914"/>
    </source>
</evidence>
<gene>
    <name evidence="13" type="ORF">GRI55_03375</name>
    <name evidence="12" type="ORF">QOZ97_001985</name>
</gene>
<keyword evidence="5 11" id="KW-0812">Transmembrane</keyword>
<reference evidence="12 15" key="2">
    <citation type="submission" date="2023-07" db="EMBL/GenBank/DDBJ databases">
        <title>Genomic Encyclopedia of Type Strains, Phase IV (KMG-IV): sequencing the most valuable type-strain genomes for metagenomic binning, comparative biology and taxonomic classification.</title>
        <authorList>
            <person name="Goeker M."/>
        </authorList>
    </citation>
    <scope>NUCLEOTIDE SEQUENCE [LARGE SCALE GENOMIC DNA]</scope>
    <source>
        <strain evidence="12 15">DSM 14432</strain>
    </source>
</reference>
<keyword evidence="3" id="KW-0600">Photoreceptor protein</keyword>
<keyword evidence="8" id="KW-0157">Chromophore</keyword>
<evidence type="ECO:0000313" key="15">
    <source>
        <dbReference type="Proteomes" id="UP001238601"/>
    </source>
</evidence>
<keyword evidence="7 11" id="KW-1133">Transmembrane helix</keyword>
<dbReference type="GeneID" id="93686817"/>
<dbReference type="GO" id="GO:0007602">
    <property type="term" value="P:phototransduction"/>
    <property type="evidence" value="ECO:0007669"/>
    <property type="project" value="UniProtKB-KW"/>
</dbReference>
<accession>A0A6I4U852</accession>
<dbReference type="RefSeq" id="WP_160766196.1">
    <property type="nucleotide sequence ID" value="NZ_JAUSWK010000002.1"/>
</dbReference>
<evidence type="ECO:0000256" key="2">
    <source>
        <dbReference type="ARBA" id="ARBA00008130"/>
    </source>
</evidence>
<feature type="transmembrane region" description="Helical" evidence="11">
    <location>
        <begin position="119"/>
        <end position="135"/>
    </location>
</feature>
<dbReference type="EMBL" id="JAUSWK010000002">
    <property type="protein sequence ID" value="MDQ0566452.1"/>
    <property type="molecule type" value="Genomic_DNA"/>
</dbReference>
<evidence type="ECO:0000256" key="9">
    <source>
        <dbReference type="ARBA" id="ARBA00023136"/>
    </source>
</evidence>
<evidence type="ECO:0000256" key="10">
    <source>
        <dbReference type="ARBA" id="ARBA00023170"/>
    </source>
</evidence>
<evidence type="ECO:0000256" key="6">
    <source>
        <dbReference type="ARBA" id="ARBA00022925"/>
    </source>
</evidence>
<dbReference type="GO" id="GO:0016020">
    <property type="term" value="C:membrane"/>
    <property type="evidence" value="ECO:0007669"/>
    <property type="project" value="UniProtKB-SubCell"/>
</dbReference>
<dbReference type="InterPro" id="IPR018229">
    <property type="entry name" value="Rhodopsin_retinal_BS"/>
</dbReference>
<dbReference type="Pfam" id="PF01036">
    <property type="entry name" value="Bac_rhodopsin"/>
    <property type="match status" value="1"/>
</dbReference>